<dbReference type="InterPro" id="IPR003918">
    <property type="entry name" value="NADH_UbQ_OxRdtase"/>
</dbReference>
<evidence type="ECO:0000256" key="11">
    <source>
        <dbReference type="ARBA" id="ARBA00023027"/>
    </source>
</evidence>
<keyword evidence="9 16" id="KW-0249">Electron transport</keyword>
<evidence type="ECO:0000256" key="8">
    <source>
        <dbReference type="ARBA" id="ARBA00022967"/>
    </source>
</evidence>
<keyword evidence="6 16" id="KW-0679">Respiratory chain</keyword>
<feature type="transmembrane region" description="Helical" evidence="16">
    <location>
        <begin position="287"/>
        <end position="306"/>
    </location>
</feature>
<name>F8J478_RHACM</name>
<feature type="transmembrane region" description="Helical" evidence="16">
    <location>
        <begin position="390"/>
        <end position="416"/>
    </location>
</feature>
<dbReference type="EMBL" id="FN908482">
    <property type="protein sequence ID" value="CBM43261.2"/>
    <property type="molecule type" value="Genomic_DNA"/>
</dbReference>
<dbReference type="Pfam" id="PF00361">
    <property type="entry name" value="Proton_antipo_M"/>
    <property type="match status" value="1"/>
</dbReference>
<evidence type="ECO:0000256" key="13">
    <source>
        <dbReference type="ARBA" id="ARBA00023128"/>
    </source>
</evidence>
<evidence type="ECO:0000256" key="10">
    <source>
        <dbReference type="ARBA" id="ARBA00022989"/>
    </source>
</evidence>
<dbReference type="PANTHER" id="PTHR43507">
    <property type="entry name" value="NADH-UBIQUINONE OXIDOREDUCTASE CHAIN 4"/>
    <property type="match status" value="1"/>
</dbReference>
<organism evidence="18">
    <name type="scientific">Rhabdopleura compacta</name>
    <dbReference type="NCBI Taxonomy" id="638968"/>
    <lineage>
        <taxon>Eukaryota</taxon>
        <taxon>Metazoa</taxon>
        <taxon>Hemichordata</taxon>
        <taxon>Pterobranchia</taxon>
        <taxon>Rhabdopleurida</taxon>
        <taxon>Rhabdopleuridae</taxon>
        <taxon>Rhabdopleura</taxon>
    </lineage>
</organism>
<feature type="transmembrane region" description="Helical" evidence="16">
    <location>
        <begin position="356"/>
        <end position="378"/>
    </location>
</feature>
<evidence type="ECO:0000256" key="4">
    <source>
        <dbReference type="ARBA" id="ARBA00021006"/>
    </source>
</evidence>
<comment type="catalytic activity">
    <reaction evidence="15 16">
        <text>a ubiquinone + NADH + 5 H(+)(in) = a ubiquinol + NAD(+) + 4 H(+)(out)</text>
        <dbReference type="Rhea" id="RHEA:29091"/>
        <dbReference type="Rhea" id="RHEA-COMP:9565"/>
        <dbReference type="Rhea" id="RHEA-COMP:9566"/>
        <dbReference type="ChEBI" id="CHEBI:15378"/>
        <dbReference type="ChEBI" id="CHEBI:16389"/>
        <dbReference type="ChEBI" id="CHEBI:17976"/>
        <dbReference type="ChEBI" id="CHEBI:57540"/>
        <dbReference type="ChEBI" id="CHEBI:57945"/>
        <dbReference type="EC" id="7.1.1.2"/>
    </reaction>
</comment>
<dbReference type="GO" id="GO:0008137">
    <property type="term" value="F:NADH dehydrogenase (ubiquinone) activity"/>
    <property type="evidence" value="ECO:0007669"/>
    <property type="project" value="UniProtKB-UniRule"/>
</dbReference>
<keyword evidence="12 16" id="KW-0830">Ubiquinone</keyword>
<reference evidence="18" key="1">
    <citation type="journal article" date="2011" name="BMC Evol. Biol.">
        <title>The enigmatic mitochondrial genome of Rhabdopleura compacta (Pterobranchia) reveals insights into selection of an efficient tRNA system and supports monophyly of Ambulacraria.</title>
        <authorList>
            <person name="Perseke M."/>
            <person name="Hetmank J."/>
            <person name="Bernt M."/>
            <person name="Stadler P.F."/>
            <person name="Schlegel M."/>
            <person name="Bernhard D."/>
        </authorList>
    </citation>
    <scope>NUCLEOTIDE SEQUENCE</scope>
</reference>
<comment type="function">
    <text evidence="16">Core subunit of the mitochondrial membrane respiratory chain NADH dehydrogenase (Complex I) which catalyzes electron transfer from NADH through the respiratory chain, using ubiquinone as an electron acceptor. Essential for the catalytic activity and assembly of complex I.</text>
</comment>
<feature type="transmembrane region" description="Helical" evidence="16">
    <location>
        <begin position="187"/>
        <end position="206"/>
    </location>
</feature>
<feature type="transmembrane region" description="Helical" evidence="16">
    <location>
        <begin position="61"/>
        <end position="85"/>
    </location>
</feature>
<dbReference type="GO" id="GO:0031966">
    <property type="term" value="C:mitochondrial membrane"/>
    <property type="evidence" value="ECO:0007669"/>
    <property type="project" value="UniProtKB-SubCell"/>
</dbReference>
<dbReference type="GO" id="GO:0015990">
    <property type="term" value="P:electron transport coupled proton transport"/>
    <property type="evidence" value="ECO:0007669"/>
    <property type="project" value="TreeGrafter"/>
</dbReference>
<dbReference type="GO" id="GO:0042773">
    <property type="term" value="P:ATP synthesis coupled electron transport"/>
    <property type="evidence" value="ECO:0007669"/>
    <property type="project" value="InterPro"/>
</dbReference>
<feature type="transmembrane region" description="Helical" evidence="16">
    <location>
        <begin position="12"/>
        <end position="41"/>
    </location>
</feature>
<accession>F8J478</accession>
<sequence>MVFILVGLLVNFFMPLIVLWESICIFWGLLCLSFILSFGFSNSCFYSSLYLSNYSFFGFEISYLSLGFIVLSCWFVIISLCSNFLSVRGKGLRQERWFCFFVQMVGLGLVFSFLCNSFILFVAFVESLIIPLMFLINGWGSEKDRYEASFYFLGYTVVFGYGFLIISCFLFFLVCVDSMDVSWSLSISYYFFGGVFISLFYGFFLSKLAIYGFHLWLPKAHVEAPVGGSILLGGLILKLGGYGFIRLYPLLLYKLSVEGSLVLCLFSLLGSLFSMVVAFSQVDLKKWVAYLSVGHMCLAFSSLCVSGEIGLLSCVINMVLHCFSCGLLFFLVGLSYERLGSRSIFFYMSSSSSFKGWVFFWVFSCWVSCAMVPIPSFWAEFFESFVFFRVSFFFQILGWVGPCLGLYCTFKVIHFFSSSGVSVNFRSLFPGGLFEFVGLLGLVIPCVFLCFSLDIFFHL</sequence>
<proteinExistence type="inferred from homology"/>
<comment type="subcellular location">
    <subcellularLocation>
        <location evidence="1 16">Mitochondrion membrane</location>
        <topology evidence="1 16">Multi-pass membrane protein</topology>
    </subcellularLocation>
</comment>
<evidence type="ECO:0000256" key="1">
    <source>
        <dbReference type="ARBA" id="ARBA00004225"/>
    </source>
</evidence>
<evidence type="ECO:0000256" key="12">
    <source>
        <dbReference type="ARBA" id="ARBA00023075"/>
    </source>
</evidence>
<feature type="transmembrane region" description="Helical" evidence="16">
    <location>
        <begin position="226"/>
        <end position="248"/>
    </location>
</feature>
<dbReference type="PANTHER" id="PTHR43507:SF20">
    <property type="entry name" value="NADH-UBIQUINONE OXIDOREDUCTASE CHAIN 4"/>
    <property type="match status" value="1"/>
</dbReference>
<geneLocation type="mitochondrion" evidence="18"/>
<feature type="transmembrane region" description="Helical" evidence="16">
    <location>
        <begin position="97"/>
        <end position="130"/>
    </location>
</feature>
<evidence type="ECO:0000256" key="15">
    <source>
        <dbReference type="ARBA" id="ARBA00049551"/>
    </source>
</evidence>
<evidence type="ECO:0000256" key="6">
    <source>
        <dbReference type="ARBA" id="ARBA00022660"/>
    </source>
</evidence>
<evidence type="ECO:0000313" key="18">
    <source>
        <dbReference type="EMBL" id="CBM43261.2"/>
    </source>
</evidence>
<feature type="transmembrane region" description="Helical" evidence="16">
    <location>
        <begin position="318"/>
        <end position="336"/>
    </location>
</feature>
<gene>
    <name evidence="18" type="primary">NADH4</name>
</gene>
<feature type="transmembrane region" description="Helical" evidence="16">
    <location>
        <begin position="150"/>
        <end position="175"/>
    </location>
</feature>
<feature type="transmembrane region" description="Helical" evidence="16">
    <location>
        <begin position="260"/>
        <end position="281"/>
    </location>
</feature>
<keyword evidence="7 16" id="KW-0812">Transmembrane</keyword>
<keyword evidence="13 16" id="KW-0496">Mitochondrion</keyword>
<evidence type="ECO:0000256" key="2">
    <source>
        <dbReference type="ARBA" id="ARBA00009025"/>
    </source>
</evidence>
<keyword evidence="5 16" id="KW-0813">Transport</keyword>
<comment type="similarity">
    <text evidence="2 16">Belongs to the complex I subunit 4 family.</text>
</comment>
<evidence type="ECO:0000256" key="14">
    <source>
        <dbReference type="ARBA" id="ARBA00023136"/>
    </source>
</evidence>
<dbReference type="PRINTS" id="PR01437">
    <property type="entry name" value="NUOXDRDTASE4"/>
</dbReference>
<evidence type="ECO:0000256" key="3">
    <source>
        <dbReference type="ARBA" id="ARBA00012944"/>
    </source>
</evidence>
<evidence type="ECO:0000256" key="9">
    <source>
        <dbReference type="ARBA" id="ARBA00022982"/>
    </source>
</evidence>
<evidence type="ECO:0000259" key="17">
    <source>
        <dbReference type="Pfam" id="PF00361"/>
    </source>
</evidence>
<dbReference type="InterPro" id="IPR001750">
    <property type="entry name" value="ND/Mrp_TM"/>
</dbReference>
<feature type="transmembrane region" description="Helical" evidence="16">
    <location>
        <begin position="436"/>
        <end position="457"/>
    </location>
</feature>
<dbReference type="GO" id="GO:0048039">
    <property type="term" value="F:ubiquinone binding"/>
    <property type="evidence" value="ECO:0007669"/>
    <property type="project" value="TreeGrafter"/>
</dbReference>
<dbReference type="GO" id="GO:0003954">
    <property type="term" value="F:NADH dehydrogenase activity"/>
    <property type="evidence" value="ECO:0007669"/>
    <property type="project" value="TreeGrafter"/>
</dbReference>
<evidence type="ECO:0000256" key="16">
    <source>
        <dbReference type="RuleBase" id="RU003297"/>
    </source>
</evidence>
<keyword evidence="11 16" id="KW-0520">NAD</keyword>
<dbReference type="AlphaFoldDB" id="F8J478"/>
<keyword evidence="10 16" id="KW-1133">Transmembrane helix</keyword>
<feature type="domain" description="NADH:quinone oxidoreductase/Mrp antiporter transmembrane" evidence="17">
    <location>
        <begin position="116"/>
        <end position="391"/>
    </location>
</feature>
<protein>
    <recommendedName>
        <fullName evidence="4 16">NADH-ubiquinone oxidoreductase chain 4</fullName>
        <ecNumber evidence="3 16">7.1.1.2</ecNumber>
    </recommendedName>
</protein>
<evidence type="ECO:0000256" key="7">
    <source>
        <dbReference type="ARBA" id="ARBA00022692"/>
    </source>
</evidence>
<dbReference type="EC" id="7.1.1.2" evidence="3 16"/>
<keyword evidence="14 16" id="KW-0472">Membrane</keyword>
<keyword evidence="8" id="KW-1278">Translocase</keyword>
<evidence type="ECO:0000256" key="5">
    <source>
        <dbReference type="ARBA" id="ARBA00022448"/>
    </source>
</evidence>